<keyword evidence="3 13" id="KW-0812">Transmembrane</keyword>
<dbReference type="GO" id="GO:0031965">
    <property type="term" value="C:nuclear membrane"/>
    <property type="evidence" value="ECO:0007669"/>
    <property type="project" value="UniProtKB-SubCell"/>
</dbReference>
<dbReference type="PANTHER" id="PTHR31395:SF14">
    <property type="entry name" value="PROTEIN SHISA-5"/>
    <property type="match status" value="1"/>
</dbReference>
<keyword evidence="4" id="KW-0053">Apoptosis</keyword>
<keyword evidence="5" id="KW-0256">Endoplasmic reticulum</keyword>
<protein>
    <recommendedName>
        <fullName evidence="11">Protein shisa-5</fullName>
    </recommendedName>
    <alternativeName>
        <fullName evidence="12">Scotin</fullName>
    </alternativeName>
</protein>
<keyword evidence="16" id="KW-1185">Reference proteome</keyword>
<feature type="transmembrane region" description="Helical" evidence="13">
    <location>
        <begin position="202"/>
        <end position="232"/>
    </location>
</feature>
<evidence type="ECO:0000256" key="6">
    <source>
        <dbReference type="ARBA" id="ARBA00022989"/>
    </source>
</evidence>
<dbReference type="InterPro" id="IPR026910">
    <property type="entry name" value="Shisa"/>
</dbReference>
<evidence type="ECO:0000256" key="11">
    <source>
        <dbReference type="ARBA" id="ARBA00040441"/>
    </source>
</evidence>
<evidence type="ECO:0000256" key="12">
    <source>
        <dbReference type="ARBA" id="ARBA00041983"/>
    </source>
</evidence>
<reference evidence="15" key="2">
    <citation type="submission" date="2025-08" db="UniProtKB">
        <authorList>
            <consortium name="Ensembl"/>
        </authorList>
    </citation>
    <scope>IDENTIFICATION</scope>
</reference>
<reference evidence="15 16" key="1">
    <citation type="journal article" date="2012" name="Nature">
        <title>The genomic landscape of species divergence in Ficedula flycatchers.</title>
        <authorList>
            <person name="Ellegren H."/>
            <person name="Smeds L."/>
            <person name="Burri R."/>
            <person name="Olason P.I."/>
            <person name="Backstrom N."/>
            <person name="Kawakami T."/>
            <person name="Kunstner A."/>
            <person name="Makinen H."/>
            <person name="Nadachowska-Brzyska K."/>
            <person name="Qvarnstrom A."/>
            <person name="Uebbing S."/>
            <person name="Wolf J.B."/>
        </authorList>
    </citation>
    <scope>NUCLEOTIDE SEQUENCE [LARGE SCALE GENOMIC DNA]</scope>
</reference>
<dbReference type="Pfam" id="PF13908">
    <property type="entry name" value="Shisa_N"/>
    <property type="match status" value="1"/>
</dbReference>
<evidence type="ECO:0000256" key="3">
    <source>
        <dbReference type="ARBA" id="ARBA00022692"/>
    </source>
</evidence>
<evidence type="ECO:0000256" key="1">
    <source>
        <dbReference type="ARBA" id="ARBA00004115"/>
    </source>
</evidence>
<sequence>MRCPLREKEAFSWYCSNRPGEREPEPQLEDGELRWGVGTASGLSRAGAAPPRPARCLSRFPRAAPPCAPPGAAALMALCRGVLGICLFLLLLLPAAVLGEDCPAYTGYFGEVQLAQPCPDFCCGTCLDRYCCSNVLLKFDEQKLQCNQLNERVPDVEDPVEALEKIGERLRNIRESQSNSWMPESQIFQDPDDLFDSPSPSFGGLIAIGVTVFAVIIITIILCLTCSCCCLYKTCRRPRPVVTTTATTTVVHSAYPQQPAVPPSYPAAPYQGYQPVAVQPQPGMPVAPYPAQYPPPYPMQPAGPPAYHETVAGKAAPRTASYPKQLKGQLLWRKSCVIYSYSFLWLC</sequence>
<reference evidence="15" key="3">
    <citation type="submission" date="2025-09" db="UniProtKB">
        <authorList>
            <consortium name="Ensembl"/>
        </authorList>
    </citation>
    <scope>IDENTIFICATION</scope>
</reference>
<evidence type="ECO:0000256" key="13">
    <source>
        <dbReference type="SAM" id="Phobius"/>
    </source>
</evidence>
<evidence type="ECO:0000256" key="10">
    <source>
        <dbReference type="ARBA" id="ARBA00038108"/>
    </source>
</evidence>
<dbReference type="Ensembl" id="ENSFALT00000039816.1">
    <property type="protein sequence ID" value="ENSFALP00000023900.1"/>
    <property type="gene ID" value="ENSFALG00000025125.1"/>
</dbReference>
<dbReference type="InterPro" id="IPR053891">
    <property type="entry name" value="Shisa_N"/>
</dbReference>
<gene>
    <name evidence="15" type="primary">SHISA5</name>
</gene>
<keyword evidence="6 13" id="KW-1133">Transmembrane helix</keyword>
<comment type="similarity">
    <text evidence="10">Belongs to the shisa family.</text>
</comment>
<evidence type="ECO:0000256" key="8">
    <source>
        <dbReference type="ARBA" id="ARBA00023242"/>
    </source>
</evidence>
<evidence type="ECO:0000256" key="9">
    <source>
        <dbReference type="ARBA" id="ARBA00037507"/>
    </source>
</evidence>
<evidence type="ECO:0000259" key="14">
    <source>
        <dbReference type="Pfam" id="PF13908"/>
    </source>
</evidence>
<keyword evidence="7 13" id="KW-0472">Membrane</keyword>
<evidence type="ECO:0000256" key="4">
    <source>
        <dbReference type="ARBA" id="ARBA00022703"/>
    </source>
</evidence>
<evidence type="ECO:0000256" key="5">
    <source>
        <dbReference type="ARBA" id="ARBA00022824"/>
    </source>
</evidence>
<evidence type="ECO:0000256" key="2">
    <source>
        <dbReference type="ARBA" id="ARBA00004126"/>
    </source>
</evidence>
<dbReference type="GeneTree" id="ENSGT00390000008296"/>
<comment type="function">
    <text evidence="9">Can induce apoptosis in a caspase-dependent manner and plays a role in p53/TP53-dependent apoptosis.</text>
</comment>
<evidence type="ECO:0000256" key="7">
    <source>
        <dbReference type="ARBA" id="ARBA00023136"/>
    </source>
</evidence>
<name>A0A803VME4_FICAL</name>
<organism evidence="15 16">
    <name type="scientific">Ficedula albicollis</name>
    <name type="common">Collared flycatcher</name>
    <name type="synonym">Muscicapa albicollis</name>
    <dbReference type="NCBI Taxonomy" id="59894"/>
    <lineage>
        <taxon>Eukaryota</taxon>
        <taxon>Metazoa</taxon>
        <taxon>Chordata</taxon>
        <taxon>Craniata</taxon>
        <taxon>Vertebrata</taxon>
        <taxon>Euteleostomi</taxon>
        <taxon>Archelosauria</taxon>
        <taxon>Archosauria</taxon>
        <taxon>Dinosauria</taxon>
        <taxon>Saurischia</taxon>
        <taxon>Theropoda</taxon>
        <taxon>Coelurosauria</taxon>
        <taxon>Aves</taxon>
        <taxon>Neognathae</taxon>
        <taxon>Neoaves</taxon>
        <taxon>Telluraves</taxon>
        <taxon>Australaves</taxon>
        <taxon>Passeriformes</taxon>
        <taxon>Muscicapidae</taxon>
        <taxon>Ficedula</taxon>
    </lineage>
</organism>
<proteinExistence type="inferred from homology"/>
<keyword evidence="8" id="KW-0539">Nucleus</keyword>
<dbReference type="PANTHER" id="PTHR31395">
    <property type="entry name" value="SHISA"/>
    <property type="match status" value="1"/>
</dbReference>
<feature type="domain" description="Shisa N-terminal" evidence="14">
    <location>
        <begin position="99"/>
        <end position="143"/>
    </location>
</feature>
<accession>A0A803VME4</accession>
<comment type="subcellular location">
    <subcellularLocation>
        <location evidence="1">Endoplasmic reticulum membrane</location>
        <topology evidence="1">Single-pass type I membrane protein</topology>
    </subcellularLocation>
    <subcellularLocation>
        <location evidence="2">Nucleus membrane</location>
    </subcellularLocation>
</comment>
<dbReference type="Proteomes" id="UP000016665">
    <property type="component" value="Chromosome 12"/>
</dbReference>
<evidence type="ECO:0000313" key="16">
    <source>
        <dbReference type="Proteomes" id="UP000016665"/>
    </source>
</evidence>
<feature type="transmembrane region" description="Helical" evidence="13">
    <location>
        <begin position="72"/>
        <end position="93"/>
    </location>
</feature>
<dbReference type="GO" id="GO:0006915">
    <property type="term" value="P:apoptotic process"/>
    <property type="evidence" value="ECO:0007669"/>
    <property type="project" value="UniProtKB-KW"/>
</dbReference>
<dbReference type="GO" id="GO:0005789">
    <property type="term" value="C:endoplasmic reticulum membrane"/>
    <property type="evidence" value="ECO:0007669"/>
    <property type="project" value="UniProtKB-SubCell"/>
</dbReference>
<evidence type="ECO:0000313" key="15">
    <source>
        <dbReference type="Ensembl" id="ENSFALP00000023900.1"/>
    </source>
</evidence>
<dbReference type="AlphaFoldDB" id="A0A803VME4"/>